<accession>A0A0S2SDE6</accession>
<dbReference type="PATRIC" id="fig|652.5.peg.2622"/>
<dbReference type="AlphaFoldDB" id="A0A0S2SDE6"/>
<evidence type="ECO:0000313" key="1">
    <source>
        <dbReference type="EMBL" id="ALP39666.1"/>
    </source>
</evidence>
<gene>
    <name evidence="1" type="ORF">WL1483_247</name>
</gene>
<evidence type="ECO:0000313" key="2">
    <source>
        <dbReference type="Proteomes" id="UP000058114"/>
    </source>
</evidence>
<reference evidence="2" key="1">
    <citation type="submission" date="2015-10" db="EMBL/GenBank/DDBJ databases">
        <title>Complete Genome Sequence of Aeromonas schubertii strain WL1483.</title>
        <authorList>
            <person name="Liu L."/>
        </authorList>
    </citation>
    <scope>NUCLEOTIDE SEQUENCE [LARGE SCALE GENOMIC DNA]</scope>
    <source>
        <strain evidence="2">WL1483</strain>
    </source>
</reference>
<reference evidence="1 2" key="2">
    <citation type="journal article" date="2016" name="Genome Announc.">
        <title>Complete Genome Sequence of the Highly Virulent Aeromonas schubertii Strain WL1483, Isolated from Diseased Snakehead Fish (Channa argus) in China.</title>
        <authorList>
            <person name="Liu L."/>
            <person name="Li N."/>
            <person name="Zhang D."/>
            <person name="Fu X."/>
            <person name="Shi C."/>
            <person name="Lin Q."/>
            <person name="Hao G."/>
        </authorList>
    </citation>
    <scope>NUCLEOTIDE SEQUENCE [LARGE SCALE GENOMIC DNA]</scope>
    <source>
        <strain evidence="1 2">WL1483</strain>
    </source>
</reference>
<name>A0A0S2SDE6_9GAMM</name>
<organism evidence="1 2">
    <name type="scientific">Aeromonas schubertii</name>
    <dbReference type="NCBI Taxonomy" id="652"/>
    <lineage>
        <taxon>Bacteria</taxon>
        <taxon>Pseudomonadati</taxon>
        <taxon>Pseudomonadota</taxon>
        <taxon>Gammaproteobacteria</taxon>
        <taxon>Aeromonadales</taxon>
        <taxon>Aeromonadaceae</taxon>
        <taxon>Aeromonas</taxon>
    </lineage>
</organism>
<dbReference type="EMBL" id="CP013067">
    <property type="protein sequence ID" value="ALP39666.1"/>
    <property type="molecule type" value="Genomic_DNA"/>
</dbReference>
<dbReference type="KEGG" id="asr:WL1483_247"/>
<dbReference type="RefSeq" id="WP_060586629.1">
    <property type="nucleotide sequence ID" value="NZ_CP013067.1"/>
</dbReference>
<dbReference type="Proteomes" id="UP000058114">
    <property type="component" value="Chromosome"/>
</dbReference>
<sequence>MIEFNDSFTQVAVAQAMSAHGDLHRLITYQLTFPKWAHDYDETGKRAGPDKIKPVPTMHKTTLFVSPLDMVDNLPREINFAWWERECNDLGYPVGEWRRTIVGAYFNHGTNDNPNWSSHT</sequence>
<proteinExistence type="predicted"/>
<protein>
    <submittedName>
        <fullName evidence="1">Uncharacterized protein</fullName>
    </submittedName>
</protein>